<gene>
    <name evidence="2" type="ORF">NU09_1885</name>
</gene>
<feature type="coiled-coil region" evidence="1">
    <location>
        <begin position="11"/>
        <end position="38"/>
    </location>
</feature>
<name>A0A444WAK5_9FLAO</name>
<keyword evidence="1" id="KW-0175">Coiled coil</keyword>
<evidence type="ECO:0000256" key="1">
    <source>
        <dbReference type="SAM" id="Coils"/>
    </source>
</evidence>
<evidence type="ECO:0000313" key="2">
    <source>
        <dbReference type="EMBL" id="RYJ42786.1"/>
    </source>
</evidence>
<organism evidence="2 3">
    <name type="scientific">Flavobacterium beibuense</name>
    <dbReference type="NCBI Taxonomy" id="657326"/>
    <lineage>
        <taxon>Bacteria</taxon>
        <taxon>Pseudomonadati</taxon>
        <taxon>Bacteroidota</taxon>
        <taxon>Flavobacteriia</taxon>
        <taxon>Flavobacteriales</taxon>
        <taxon>Flavobacteriaceae</taxon>
        <taxon>Flavobacterium</taxon>
    </lineage>
</organism>
<reference evidence="2 3" key="1">
    <citation type="submission" date="2014-12" db="EMBL/GenBank/DDBJ databases">
        <title>Genome sequence of Flavobacterium beibuense RSKm HC5.</title>
        <authorList>
            <person name="Kim J.F."/>
            <person name="Song J.Y."/>
            <person name="Kwak M.-J."/>
            <person name="Lee S.-W."/>
        </authorList>
    </citation>
    <scope>NUCLEOTIDE SEQUENCE [LARGE SCALE GENOMIC DNA]</scope>
    <source>
        <strain evidence="2 3">RSKm HC5</strain>
    </source>
</reference>
<proteinExistence type="predicted"/>
<accession>A0A444WAK5</accession>
<keyword evidence="3" id="KW-1185">Reference proteome</keyword>
<evidence type="ECO:0000313" key="3">
    <source>
        <dbReference type="Proteomes" id="UP000289775"/>
    </source>
</evidence>
<dbReference type="AlphaFoldDB" id="A0A444WAK5"/>
<dbReference type="Proteomes" id="UP000289775">
    <property type="component" value="Unassembled WGS sequence"/>
</dbReference>
<sequence>MQKPKVKVNKKNKIQSELKSLKKELANAKLERNILEKCAGCLQALTQVKFEFIDQHLSCFPVKDMCRILNVSTSGYYK</sequence>
<comment type="caution">
    <text evidence="2">The sequence shown here is derived from an EMBL/GenBank/DDBJ whole genome shotgun (WGS) entry which is preliminary data.</text>
</comment>
<dbReference type="EMBL" id="JUIW01000006">
    <property type="protein sequence ID" value="RYJ42786.1"/>
    <property type="molecule type" value="Genomic_DNA"/>
</dbReference>
<protein>
    <submittedName>
        <fullName evidence="2">Integrase catalytic region, ISDde3</fullName>
    </submittedName>
</protein>